<dbReference type="EMBL" id="CP034171">
    <property type="protein sequence ID" value="AZI20725.1"/>
    <property type="molecule type" value="Genomic_DNA"/>
</dbReference>
<reference evidence="2" key="1">
    <citation type="submission" date="2018-11" db="EMBL/GenBank/DDBJ databases">
        <title>Proposal to divide the Flavobacteriaceae and reorganize its genera based on Amino Acid Identity values calculated from whole genome sequences.</title>
        <authorList>
            <person name="Nicholson A.C."/>
            <person name="Gulvik C.A."/>
            <person name="Whitney A.M."/>
            <person name="Humrighouse B.W."/>
            <person name="Bell M."/>
            <person name="Holmes B."/>
            <person name="Steigerwalt A.B."/>
            <person name="Villarma A."/>
            <person name="Sheth M."/>
            <person name="Batra D."/>
            <person name="Pryor J."/>
            <person name="Bernardet J.-F."/>
            <person name="Hugo C."/>
            <person name="Kampfer P."/>
            <person name="Newman J.D."/>
            <person name="McQuiston J.R."/>
        </authorList>
    </citation>
    <scope>NUCLEOTIDE SEQUENCE [LARGE SCALE GENOMIC DNA]</scope>
    <source>
        <strain evidence="2">H4753</strain>
    </source>
</reference>
<organism evidence="1 2">
    <name type="scientific">Chryseobacterium taklimakanense</name>
    <dbReference type="NCBI Taxonomy" id="536441"/>
    <lineage>
        <taxon>Bacteria</taxon>
        <taxon>Pseudomonadati</taxon>
        <taxon>Bacteroidota</taxon>
        <taxon>Flavobacteriia</taxon>
        <taxon>Flavobacteriales</taxon>
        <taxon>Weeksellaceae</taxon>
        <taxon>Chryseobacterium group</taxon>
        <taxon>Chryseobacterium</taxon>
    </lineage>
</organism>
<protein>
    <submittedName>
        <fullName evidence="1">Uncharacterized protein</fullName>
    </submittedName>
</protein>
<proteinExistence type="predicted"/>
<accession>A0A3G8WHR9</accession>
<name>A0A3G8WHR9_9FLAO</name>
<sequence length="470" mass="54822">MENRFYTITNTGNSSKIDISRSKLLEFLEAQGFRKMKLPKSGFKLVKIERNSIIKDARREDLMSSVKKKLMQVDNVPEVWEAFLAGDYIGKNNDLALEQMSISNLNISDKEKSYFYFRNGILLVTVDNMELINYEQYEGLVHEDQIIQHDLDLTKLEEKTSSMFEIFLQNISAKDKDRSNYMRSTIGYLIHPYKDPSVTKAVILVDQEIDFSGEANGGTGKSLVAKAIQKMTFSVFKDGKSLNNKGNRFFYQDVSMFHRILILDDVKQDFNFEDYYSVITGEMTVEEKYKAGYTIPFELSPKLLITSKYMIKGSGGASDERRKIEIEVFPHYNIDFTPVDDFKLRFFNDWDSEEWNLFYIDMARYCQIYLKNGIMSTNPINLAENKLKLNTDYSFVEFADLNLMIPEDATSATFNKGLLYESYREKYPVESRNITSIRFKKWIDVYCNTRNLQVHHFKSDSNNMIRISKL</sequence>
<gene>
    <name evidence="1" type="ORF">EIH08_08415</name>
</gene>
<dbReference type="Gene3D" id="3.40.50.300">
    <property type="entry name" value="P-loop containing nucleotide triphosphate hydrolases"/>
    <property type="match status" value="1"/>
</dbReference>
<evidence type="ECO:0000313" key="2">
    <source>
        <dbReference type="Proteomes" id="UP000282297"/>
    </source>
</evidence>
<dbReference type="InterPro" id="IPR027417">
    <property type="entry name" value="P-loop_NTPase"/>
</dbReference>
<dbReference type="RefSeq" id="WP_124784912.1">
    <property type="nucleotide sequence ID" value="NZ_CP034171.1"/>
</dbReference>
<evidence type="ECO:0000313" key="1">
    <source>
        <dbReference type="EMBL" id="AZI20725.1"/>
    </source>
</evidence>
<dbReference type="Proteomes" id="UP000282297">
    <property type="component" value="Chromosome"/>
</dbReference>
<dbReference type="AlphaFoldDB" id="A0A3G8WHR9"/>